<evidence type="ECO:0000256" key="1">
    <source>
        <dbReference type="ARBA" id="ARBA00004167"/>
    </source>
</evidence>
<keyword evidence="3 5" id="KW-1133">Transmembrane helix</keyword>
<name>A0A6S6TWP5_9GAMM</name>
<gene>
    <name evidence="7" type="ORF">HELGO_WM18918</name>
</gene>
<dbReference type="Pfam" id="PF04357">
    <property type="entry name" value="TamB"/>
    <property type="match status" value="1"/>
</dbReference>
<feature type="domain" description="Translocation and assembly module TamB C-terminal" evidence="6">
    <location>
        <begin position="1035"/>
        <end position="1380"/>
    </location>
</feature>
<dbReference type="PANTHER" id="PTHR36985:SF1">
    <property type="entry name" value="TRANSLOCATION AND ASSEMBLY MODULE SUBUNIT TAMB"/>
    <property type="match status" value="1"/>
</dbReference>
<protein>
    <submittedName>
        <fullName evidence="7">Autotransporter translocation and assembly factor TamB</fullName>
    </submittedName>
</protein>
<evidence type="ECO:0000256" key="2">
    <source>
        <dbReference type="ARBA" id="ARBA00022692"/>
    </source>
</evidence>
<evidence type="ECO:0000313" key="7">
    <source>
        <dbReference type="EMBL" id="CAA6819546.1"/>
    </source>
</evidence>
<feature type="transmembrane region" description="Helical" evidence="5">
    <location>
        <begin position="12"/>
        <end position="34"/>
    </location>
</feature>
<evidence type="ECO:0000256" key="4">
    <source>
        <dbReference type="ARBA" id="ARBA00023136"/>
    </source>
</evidence>
<dbReference type="EMBL" id="CACVAY010000094">
    <property type="protein sequence ID" value="CAA6819546.1"/>
    <property type="molecule type" value="Genomic_DNA"/>
</dbReference>
<accession>A0A6S6TWP5</accession>
<evidence type="ECO:0000256" key="5">
    <source>
        <dbReference type="SAM" id="Phobius"/>
    </source>
</evidence>
<dbReference type="PANTHER" id="PTHR36985">
    <property type="entry name" value="TRANSLOCATION AND ASSEMBLY MODULE SUBUNIT TAMB"/>
    <property type="match status" value="1"/>
</dbReference>
<reference evidence="7" key="1">
    <citation type="submission" date="2020-01" db="EMBL/GenBank/DDBJ databases">
        <authorList>
            <person name="Meier V. D."/>
            <person name="Meier V D."/>
        </authorList>
    </citation>
    <scope>NUCLEOTIDE SEQUENCE</scope>
    <source>
        <strain evidence="7">HLG_WM_MAG_07</strain>
    </source>
</reference>
<dbReference type="GO" id="GO:0005886">
    <property type="term" value="C:plasma membrane"/>
    <property type="evidence" value="ECO:0007669"/>
    <property type="project" value="InterPro"/>
</dbReference>
<proteinExistence type="predicted"/>
<dbReference type="InterPro" id="IPR007452">
    <property type="entry name" value="TamB_C"/>
</dbReference>
<dbReference type="GO" id="GO:0097347">
    <property type="term" value="C:TAM protein secretion complex"/>
    <property type="evidence" value="ECO:0007669"/>
    <property type="project" value="TreeGrafter"/>
</dbReference>
<dbReference type="GO" id="GO:0009306">
    <property type="term" value="P:protein secretion"/>
    <property type="evidence" value="ECO:0007669"/>
    <property type="project" value="InterPro"/>
</dbReference>
<sequence>MSGWTGKRLTLWLLSPFAILLFFIVLLLSLLFYFSSTTSGTAMLIKIASNNVPSLEIEGAEGTLLKDLLVKKITWAKDGMDIEIIDAALDISSLPPGLTIDNLVAQEIKLILPEKEQSERTPLQITLPEIHVPLDVDLKNVLVKQLSIYQGGAIFTLRDVNLSASVVKDNLYLHNLSGDLYDDAGNIDVKARGDLALYAPHPLDIHVAIKADSTKVGVGNLDIHAVGEVTDYDLSANGVWKYGEYPEYKVKLAAKGNLEHLDAQTNLDGSAGDAQLTGKLKWAPELHWDLDLTGDRLNPGVFAADYSGDLNMVWKTTGSLTDKIRMQAELKSLTGKVQDYPVAANLQITLEDQAITLQSLNAQVGDNTLTASGEAKESLEVNWQLDASNLGQLHNAIEGNLKGNGRLQGQRDAQQITLSITELKGKVLDYKVSASGNVTREQELLSADNLIVNVGDNRIKLNGSADEQQGMTWDLNAKKLQQLMPKNPETLTGNLKGNGIIKGLLDGSKASLQIETLTGKLLDYPIKANGFVQLEDKTISTSPLSLEIGSNKLHLTGNTDTATGMQWKVDAPKLKQLHPEVNGNLKGNGELSAELDGSAYSVNIKNLKGKLEGRPLSISGKVISQAGKLEVADLKVDAGVNYLFANGTASEPFDIKLNIDAPKLSQVLPDLSGSLKGNVALAGKFEALNIKADVKGKKLRYQQLRIGSLDLAADQKGDFYTVKAAINNIEQEKNKIQSLKLDGEGKITQHTVKMALVHEEGKVDLQANGGWENEQWQGQLQKLLLRDTQAGNWTLNNKINILASAKAARASQFCLNSTQKAQLCVEGAWSKEQGTNAKGSLNRIPLAMAKPWLPKNIGVAGLVNADFDIRQSANGQLNGKVTVKLPDNQVTVKDKRGKVEVLKYSNSSADIIIQGQKADLKARLDIVNRAKLKADVRVDLIQPQDRSRLNGNIEIAIPDIGWLQKFSNDIDRLKGNIDGKFAISGTLAKPRLTGAAQLKNGSLTLPETGANLQAINLTLQANRADRMDINGSLKAGEGVLQAKGQVLFGKLPQWQADVSLKGDRLLLMNTHEVQSYISPDLVIKAKPESVKLTGKVLIPETTVTLRELPVTAKKRSDDIIIIGRDVPAKQQAQVVQKTKGNAKEVPLDIQPNVQVVLGDKITFTGFGLSARLKGSLRVLRTRQDIVAQGTLNILDGIYKAYGQDLEIERGRLIFNGPIDTPGLDVRAVRTVSGDIKVGIALRGTVQNPESELFSEPAQSQTDTLSYLLTGKAASSLGSGDSALLSSAITTLGVKGGENIAQQIGGSIGLDEVGIDAKDGDYKNSELTLGKKLGPKLYIKYIVGLFDSLQKVAITYQINDRVELNARTGVQQEVDINYKFDTNRGLFGR</sequence>
<comment type="subcellular location">
    <subcellularLocation>
        <location evidence="1">Membrane</location>
        <topology evidence="1">Single-pass membrane protein</topology>
    </subcellularLocation>
</comment>
<evidence type="ECO:0000259" key="6">
    <source>
        <dbReference type="Pfam" id="PF04357"/>
    </source>
</evidence>
<organism evidence="7">
    <name type="scientific">uncultured Thiotrichaceae bacterium</name>
    <dbReference type="NCBI Taxonomy" id="298394"/>
    <lineage>
        <taxon>Bacteria</taxon>
        <taxon>Pseudomonadati</taxon>
        <taxon>Pseudomonadota</taxon>
        <taxon>Gammaproteobacteria</taxon>
        <taxon>Thiotrichales</taxon>
        <taxon>Thiotrichaceae</taxon>
        <taxon>environmental samples</taxon>
    </lineage>
</organism>
<evidence type="ECO:0000256" key="3">
    <source>
        <dbReference type="ARBA" id="ARBA00022989"/>
    </source>
</evidence>
<keyword evidence="4 5" id="KW-0472">Membrane</keyword>
<keyword evidence="2 5" id="KW-0812">Transmembrane</keyword>